<evidence type="ECO:0000313" key="2">
    <source>
        <dbReference type="EMBL" id="OGY22587.1"/>
    </source>
</evidence>
<dbReference type="STRING" id="1802591.A2113_04550"/>
<evidence type="ECO:0000313" key="3">
    <source>
        <dbReference type="Proteomes" id="UP000176299"/>
    </source>
</evidence>
<dbReference type="InterPro" id="IPR018247">
    <property type="entry name" value="EF_Hand_1_Ca_BS"/>
</dbReference>
<reference evidence="2 3" key="1">
    <citation type="journal article" date="2016" name="Nat. Commun.">
        <title>Thousands of microbial genomes shed light on interconnected biogeochemical processes in an aquifer system.</title>
        <authorList>
            <person name="Anantharaman K."/>
            <person name="Brown C.T."/>
            <person name="Hug L.A."/>
            <person name="Sharon I."/>
            <person name="Castelle C.J."/>
            <person name="Probst A.J."/>
            <person name="Thomas B.C."/>
            <person name="Singh A."/>
            <person name="Wilkins M.J."/>
            <person name="Karaoz U."/>
            <person name="Brodie E.L."/>
            <person name="Williams K.H."/>
            <person name="Hubbard S.S."/>
            <person name="Banfield J.F."/>
        </authorList>
    </citation>
    <scope>NUCLEOTIDE SEQUENCE [LARGE SCALE GENOMIC DNA]</scope>
</reference>
<comment type="caution">
    <text evidence="2">The sequence shown here is derived from an EMBL/GenBank/DDBJ whole genome shotgun (WGS) entry which is preliminary data.</text>
</comment>
<dbReference type="InterPro" id="IPR002035">
    <property type="entry name" value="VWF_A"/>
</dbReference>
<feature type="domain" description="VWFA" evidence="1">
    <location>
        <begin position="73"/>
        <end position="307"/>
    </location>
</feature>
<dbReference type="Pfam" id="PF00092">
    <property type="entry name" value="VWA"/>
    <property type="match status" value="1"/>
</dbReference>
<dbReference type="InterPro" id="IPR036465">
    <property type="entry name" value="vWFA_dom_sf"/>
</dbReference>
<dbReference type="AlphaFoldDB" id="A0A1G1W5C8"/>
<evidence type="ECO:0000259" key="1">
    <source>
        <dbReference type="PROSITE" id="PS50234"/>
    </source>
</evidence>
<name>A0A1G1W5C8_9BACT</name>
<dbReference type="Proteomes" id="UP000176299">
    <property type="component" value="Unassembled WGS sequence"/>
</dbReference>
<organism evidence="2 3">
    <name type="scientific">Candidatus Woykebacteria bacterium GWA1_44_8</name>
    <dbReference type="NCBI Taxonomy" id="1802591"/>
    <lineage>
        <taxon>Bacteria</taxon>
        <taxon>Candidatus Woykeibacteriota</taxon>
    </lineage>
</organism>
<dbReference type="SUPFAM" id="SSF53300">
    <property type="entry name" value="vWA-like"/>
    <property type="match status" value="1"/>
</dbReference>
<dbReference type="EMBL" id="MHCN01000004">
    <property type="protein sequence ID" value="OGY22587.1"/>
    <property type="molecule type" value="Genomic_DNA"/>
</dbReference>
<accession>A0A1G1W5C8</accession>
<dbReference type="SMART" id="SM00327">
    <property type="entry name" value="VWA"/>
    <property type="match status" value="1"/>
</dbReference>
<dbReference type="CDD" id="cd00198">
    <property type="entry name" value="vWFA"/>
    <property type="match status" value="1"/>
</dbReference>
<sequence length="784" mass="84183">MIKMRLAKRPIFLIFLITSVVIFTAVGISLAKPVLSQVISKDISPEWDVLPGSEVEITIRVPGATKELRDPADIMLVMDTTGSMGLCWGGGAPCPPRKLASAKTALTTFVNQTDEDRDAIGGTRGDFVGLVQYNTSLAGKARLEFGIKNMTDGAAPFVPPLPEPNNKNTLITRINALTDAGATSIGAGINLANKESLNLIEPATTSRRADGVGQYMVLATDGIQNMTPSPYEKALPADPDTILNTTINSKIAVFTIGIGNDVNDGCPFNEATGKYAKGCTGGDQTCINCDDLDNDGNLSGAEVMKDIACRTDQVDLDPSKRCQMVWNTTNLCSATDPASVNDLDCPRNYFFAPSDSELTTIYEKISNLIQTPRWYSIIDLINPDVFIGSLTDFTVTDCDTGAPWPYTDMGLGGLVFWIHLSDPVPAGKTVCINFKAKVRNDAPSGDYAVDSPLLRKVVSWDPTIDCDHFPPPGISIQDLFWCLTKIKELPSDEIPGGHIQVVNPAKPWLQTTGGDVGVRGDIDVDRDLTDPSATPGGVQQYNADYLIVLTGVVSPGSKPFTSAKNWLVQSYPNAATPSLDLPPFPAPPTSMYQALWDRYSRRCPTGPIPVDVNTPGNVAAAVTPDCNILQHDEPPPGPPPPNDLTINNASWGAVGYDSSNPPAVIFVDGDLTIENNIEIGIGTGLIFVVRGDISIAASVRQIDGIYITDGEFNTRGVAGCGLGSNNDQLVINGAVYVFGTPCFNRDLANNLNDPAEKIIFEPKYLWLFRDIIGDPKVVYREIAP</sequence>
<gene>
    <name evidence="2" type="ORF">A2113_04550</name>
</gene>
<dbReference type="PROSITE" id="PS50234">
    <property type="entry name" value="VWFA"/>
    <property type="match status" value="1"/>
</dbReference>
<dbReference type="Gene3D" id="3.40.50.410">
    <property type="entry name" value="von Willebrand factor, type A domain"/>
    <property type="match status" value="1"/>
</dbReference>
<dbReference type="PROSITE" id="PS00018">
    <property type="entry name" value="EF_HAND_1"/>
    <property type="match status" value="1"/>
</dbReference>
<protein>
    <recommendedName>
        <fullName evidence="1">VWFA domain-containing protein</fullName>
    </recommendedName>
</protein>
<proteinExistence type="predicted"/>